<keyword evidence="2" id="KW-1185">Reference proteome</keyword>
<dbReference type="Proteomes" id="UP000057981">
    <property type="component" value="Chromosome"/>
</dbReference>
<evidence type="ECO:0000313" key="2">
    <source>
        <dbReference type="Proteomes" id="UP000057981"/>
    </source>
</evidence>
<dbReference type="KEGG" id="ahz:APS56_06530"/>
<organism evidence="1 2">
    <name type="scientific">Pseudalgibacter alginicilyticus</name>
    <dbReference type="NCBI Taxonomy" id="1736674"/>
    <lineage>
        <taxon>Bacteria</taxon>
        <taxon>Pseudomonadati</taxon>
        <taxon>Bacteroidota</taxon>
        <taxon>Flavobacteriia</taxon>
        <taxon>Flavobacteriales</taxon>
        <taxon>Flavobacteriaceae</taxon>
        <taxon>Pseudalgibacter</taxon>
    </lineage>
</organism>
<name>A0A0P0CPL2_9FLAO</name>
<protein>
    <recommendedName>
        <fullName evidence="3">Lipoprotein</fullName>
    </recommendedName>
</protein>
<dbReference type="EMBL" id="CP012898">
    <property type="protein sequence ID" value="ALJ04797.1"/>
    <property type="molecule type" value="Genomic_DNA"/>
</dbReference>
<dbReference type="STRING" id="1736674.APS56_06530"/>
<dbReference type="RefSeq" id="WP_054726256.1">
    <property type="nucleotide sequence ID" value="NZ_CP012898.1"/>
</dbReference>
<reference evidence="1 2" key="1">
    <citation type="submission" date="2015-10" db="EMBL/GenBank/DDBJ databases">
        <authorList>
            <person name="Gilbert D.G."/>
        </authorList>
    </citation>
    <scope>NUCLEOTIDE SEQUENCE [LARGE SCALE GENOMIC DNA]</scope>
    <source>
        <strain evidence="2">HZ-22</strain>
    </source>
</reference>
<evidence type="ECO:0008006" key="3">
    <source>
        <dbReference type="Google" id="ProtNLM"/>
    </source>
</evidence>
<dbReference type="OrthoDB" id="1440356at2"/>
<gene>
    <name evidence="1" type="ORF">APS56_06530</name>
</gene>
<dbReference type="PROSITE" id="PS51257">
    <property type="entry name" value="PROKAR_LIPOPROTEIN"/>
    <property type="match status" value="1"/>
</dbReference>
<accession>A0A0P0CPL2</accession>
<evidence type="ECO:0000313" key="1">
    <source>
        <dbReference type="EMBL" id="ALJ04797.1"/>
    </source>
</evidence>
<dbReference type="AlphaFoldDB" id="A0A0P0CPL2"/>
<proteinExistence type="predicted"/>
<sequence length="168" mass="19212">MKKTVKQIKLPITLLSYVLLGIFTSCISNKSIATHEPSTESHPKIIFLNYSIKKDSNNSRNIEFIDKKITEGTLKNINSEVLGVNGDLVFLQLDKKSKPLEHLIIKNPLSKSMEYLDESKSFQRKQINLDSIQFSIRLQLNPETKYISINDVNALENQSKSLIKTKIY</sequence>